<evidence type="ECO:0000313" key="1">
    <source>
        <dbReference type="EMBL" id="CAD9433926.1"/>
    </source>
</evidence>
<organism evidence="1">
    <name type="scientific">Haptolina brevifila</name>
    <dbReference type="NCBI Taxonomy" id="156173"/>
    <lineage>
        <taxon>Eukaryota</taxon>
        <taxon>Haptista</taxon>
        <taxon>Haptophyta</taxon>
        <taxon>Prymnesiophyceae</taxon>
        <taxon>Prymnesiales</taxon>
        <taxon>Prymnesiaceae</taxon>
        <taxon>Haptolina</taxon>
    </lineage>
</organism>
<dbReference type="EMBL" id="HBGU01020416">
    <property type="protein sequence ID" value="CAD9433926.1"/>
    <property type="molecule type" value="Transcribed_RNA"/>
</dbReference>
<proteinExistence type="predicted"/>
<gene>
    <name evidence="1" type="ORF">CBRE1094_LOCUS11159</name>
</gene>
<protein>
    <submittedName>
        <fullName evidence="1">Uncharacterized protein</fullName>
    </submittedName>
</protein>
<sequence length="116" mass="12677">MKPKQLVRNEDIGTLLNNVTMHLLAAHTLSSAHFVPVTTNIGSPLPLEMSRALVSVQSAENLKYEPTIQMCPESSVCVQMATALVGNMRLENDMIADPPGRSTRCISLKISRGLFK</sequence>
<reference evidence="1" key="1">
    <citation type="submission" date="2021-01" db="EMBL/GenBank/DDBJ databases">
        <authorList>
            <person name="Corre E."/>
            <person name="Pelletier E."/>
            <person name="Niang G."/>
            <person name="Scheremetjew M."/>
            <person name="Finn R."/>
            <person name="Kale V."/>
            <person name="Holt S."/>
            <person name="Cochrane G."/>
            <person name="Meng A."/>
            <person name="Brown T."/>
            <person name="Cohen L."/>
        </authorList>
    </citation>
    <scope>NUCLEOTIDE SEQUENCE</scope>
    <source>
        <strain evidence="1">UTEX LB 985</strain>
    </source>
</reference>
<accession>A0A7S2CS44</accession>
<dbReference type="AlphaFoldDB" id="A0A7S2CS44"/>
<name>A0A7S2CS44_9EUKA</name>